<dbReference type="EMBL" id="UYRT01081404">
    <property type="protein sequence ID" value="VDN24367.1"/>
    <property type="molecule type" value="Genomic_DNA"/>
</dbReference>
<dbReference type="PANTHER" id="PTHR23079">
    <property type="entry name" value="RNA-DEPENDENT RNA POLYMERASE"/>
    <property type="match status" value="1"/>
</dbReference>
<dbReference type="GO" id="GO:0003723">
    <property type="term" value="F:RNA binding"/>
    <property type="evidence" value="ECO:0007669"/>
    <property type="project" value="UniProtKB-KW"/>
</dbReference>
<dbReference type="EC" id="2.7.7.48" evidence="1"/>
<dbReference type="PANTHER" id="PTHR23079:SF55">
    <property type="entry name" value="RNA-DIRECTED RNA POLYMERASE"/>
    <property type="match status" value="1"/>
</dbReference>
<evidence type="ECO:0000313" key="4">
    <source>
        <dbReference type="EMBL" id="VDN24367.1"/>
    </source>
</evidence>
<evidence type="ECO:0000313" key="6">
    <source>
        <dbReference type="WBParaSite" id="GPUH_0001457901-mRNA-1"/>
    </source>
</evidence>
<dbReference type="GO" id="GO:0030422">
    <property type="term" value="P:siRNA processing"/>
    <property type="evidence" value="ECO:0007669"/>
    <property type="project" value="TreeGrafter"/>
</dbReference>
<keyword evidence="1" id="KW-0808">Transferase</keyword>
<comment type="catalytic activity">
    <reaction evidence="1">
        <text>RNA(n) + a ribonucleoside 5'-triphosphate = RNA(n+1) + diphosphate</text>
        <dbReference type="Rhea" id="RHEA:21248"/>
        <dbReference type="Rhea" id="RHEA-COMP:14527"/>
        <dbReference type="Rhea" id="RHEA-COMP:17342"/>
        <dbReference type="ChEBI" id="CHEBI:33019"/>
        <dbReference type="ChEBI" id="CHEBI:61557"/>
        <dbReference type="ChEBI" id="CHEBI:140395"/>
        <dbReference type="EC" id="2.7.7.48"/>
    </reaction>
</comment>
<evidence type="ECO:0000259" key="3">
    <source>
        <dbReference type="Pfam" id="PF25359"/>
    </source>
</evidence>
<keyword evidence="5" id="KW-1185">Reference proteome</keyword>
<evidence type="ECO:0000313" key="5">
    <source>
        <dbReference type="Proteomes" id="UP000271098"/>
    </source>
</evidence>
<sequence>MQPYMEVRNIDKIFDELKAVHQNINITWLGIGNMPNMGIFFVRGEYITRYNENSNKTIINWASETKLNNAAGGHPLLSWANLEHDKRILTIYFAIENFTRAHDGLAYSGYKFIVPYSSFYTVVVDCNSDASEGDNYVYICLRHPPQSVLAGSLWLGFSIPKGVVKPQNMFPDETVEWQRRARDADLTPTKQLFEILARWSRRAKCQIQFAAVLKVPRREINADVPDLPSFRANYAVQALLSRGSVVKDQLFDVSLFFRDFLFKRIQYAAEECLLACEETLDCALAAIDERRRISFLNFFEHVYMQKLNLFRRISAGEEDIDCIFDLPHNCVFIRKILATPLRLLLLPPEVMMTNRVVRHFGEEYALRCVFRDDNGQRLVPKEFTRGRALQDQSLMIPDLVYRVLGTGLRIASRHYQFLAWSNSQMRDGGCYLYSDSVVYDKRRGAIVYTIEDIRRWMGDFTTSKSVPKLMSRMGQCFTQAQVVQVNPFSLILIFIEETRKFYSSRVIKIFGLYVWRFKY</sequence>
<dbReference type="Pfam" id="PF05183">
    <property type="entry name" value="RdRP"/>
    <property type="match status" value="1"/>
</dbReference>
<name>A0A183E0R9_9BILA</name>
<dbReference type="InterPro" id="IPR057493">
    <property type="entry name" value="PH_RdRP-assoc"/>
</dbReference>
<comment type="similarity">
    <text evidence="1">Belongs to the RdRP family.</text>
</comment>
<dbReference type="Proteomes" id="UP000271098">
    <property type="component" value="Unassembled WGS sequence"/>
</dbReference>
<proteinExistence type="inferred from homology"/>
<keyword evidence="1" id="KW-0548">Nucleotidyltransferase</keyword>
<reference evidence="4 5" key="2">
    <citation type="submission" date="2018-11" db="EMBL/GenBank/DDBJ databases">
        <authorList>
            <consortium name="Pathogen Informatics"/>
        </authorList>
    </citation>
    <scope>NUCLEOTIDE SEQUENCE [LARGE SCALE GENOMIC DNA]</scope>
</reference>
<dbReference type="AlphaFoldDB" id="A0A183E0R9"/>
<dbReference type="InterPro" id="IPR057596">
    <property type="entry name" value="RDRP_core"/>
</dbReference>
<accession>A0A183E0R9</accession>
<reference evidence="6" key="1">
    <citation type="submission" date="2016-06" db="UniProtKB">
        <authorList>
            <consortium name="WormBaseParasite"/>
        </authorList>
    </citation>
    <scope>IDENTIFICATION</scope>
</reference>
<organism evidence="6">
    <name type="scientific">Gongylonema pulchrum</name>
    <dbReference type="NCBI Taxonomy" id="637853"/>
    <lineage>
        <taxon>Eukaryota</taxon>
        <taxon>Metazoa</taxon>
        <taxon>Ecdysozoa</taxon>
        <taxon>Nematoda</taxon>
        <taxon>Chromadorea</taxon>
        <taxon>Rhabditida</taxon>
        <taxon>Spirurina</taxon>
        <taxon>Spiruromorpha</taxon>
        <taxon>Spiruroidea</taxon>
        <taxon>Gongylonematidae</taxon>
        <taxon>Gongylonema</taxon>
    </lineage>
</organism>
<feature type="domain" description="RDRP core" evidence="2">
    <location>
        <begin position="339"/>
        <end position="486"/>
    </location>
</feature>
<keyword evidence="1" id="KW-0696">RNA-directed RNA polymerase</keyword>
<dbReference type="Pfam" id="PF25359">
    <property type="entry name" value="PH_met_RdRP"/>
    <property type="match status" value="1"/>
</dbReference>
<evidence type="ECO:0000256" key="1">
    <source>
        <dbReference type="RuleBase" id="RU363098"/>
    </source>
</evidence>
<keyword evidence="1" id="KW-0694">RNA-binding</keyword>
<dbReference type="GO" id="GO:0003968">
    <property type="term" value="F:RNA-directed RNA polymerase activity"/>
    <property type="evidence" value="ECO:0007669"/>
    <property type="project" value="UniProtKB-KW"/>
</dbReference>
<dbReference type="InterPro" id="IPR007855">
    <property type="entry name" value="RDRP"/>
</dbReference>
<protein>
    <recommendedName>
        <fullName evidence="1">RNA-dependent RNA polymerase</fullName>
        <ecNumber evidence="1">2.7.7.48</ecNumber>
    </recommendedName>
</protein>
<evidence type="ECO:0000259" key="2">
    <source>
        <dbReference type="Pfam" id="PF05183"/>
    </source>
</evidence>
<gene>
    <name evidence="4" type="ORF">GPUH_LOCUS14559</name>
</gene>
<dbReference type="WBParaSite" id="GPUH_0001457901-mRNA-1">
    <property type="protein sequence ID" value="GPUH_0001457901-mRNA-1"/>
    <property type="gene ID" value="GPUH_0001457901"/>
</dbReference>
<feature type="domain" description="PH-like" evidence="3">
    <location>
        <begin position="19"/>
        <end position="146"/>
    </location>
</feature>
<dbReference type="OrthoDB" id="6513042at2759"/>
<dbReference type="GO" id="GO:0031380">
    <property type="term" value="C:nuclear RNA-directed RNA polymerase complex"/>
    <property type="evidence" value="ECO:0007669"/>
    <property type="project" value="TreeGrafter"/>
</dbReference>